<organism evidence="1 2">
    <name type="scientific">Micromonospora orduensis</name>
    <dbReference type="NCBI Taxonomy" id="1420891"/>
    <lineage>
        <taxon>Bacteria</taxon>
        <taxon>Bacillati</taxon>
        <taxon>Actinomycetota</taxon>
        <taxon>Actinomycetes</taxon>
        <taxon>Micromonosporales</taxon>
        <taxon>Micromonosporaceae</taxon>
        <taxon>Micromonospora</taxon>
    </lineage>
</organism>
<dbReference type="PANTHER" id="PTHR42896:SF2">
    <property type="entry name" value="CBBY-LIKE PROTEIN"/>
    <property type="match status" value="1"/>
</dbReference>
<dbReference type="Proteomes" id="UP000306145">
    <property type="component" value="Unassembled WGS sequence"/>
</dbReference>
<dbReference type="SUPFAM" id="SSF56784">
    <property type="entry name" value="HAD-like"/>
    <property type="match status" value="1"/>
</dbReference>
<protein>
    <recommendedName>
        <fullName evidence="3">HAD family hydrolase</fullName>
    </recommendedName>
</protein>
<comment type="caution">
    <text evidence="1">The sequence shown here is derived from an EMBL/GenBank/DDBJ whole genome shotgun (WGS) entry which is preliminary data.</text>
</comment>
<name>A0A5C4QFB5_9ACTN</name>
<dbReference type="Gene3D" id="1.10.150.240">
    <property type="entry name" value="Putative phosphatase, domain 2"/>
    <property type="match status" value="1"/>
</dbReference>
<dbReference type="InterPro" id="IPR023198">
    <property type="entry name" value="PGP-like_dom2"/>
</dbReference>
<dbReference type="EMBL" id="VDFY01000230">
    <property type="protein sequence ID" value="TNH23983.1"/>
    <property type="molecule type" value="Genomic_DNA"/>
</dbReference>
<keyword evidence="2" id="KW-1185">Reference proteome</keyword>
<dbReference type="InterPro" id="IPR044999">
    <property type="entry name" value="CbbY-like"/>
</dbReference>
<accession>A0A5C4QFB5</accession>
<sequence>MKALIFGCDGVLVDHEVEWRRLALNRVWQEEGIDWGISATACQAELGAASDHEYLLMLRDNPLFRAALGEPVDDGRWPERVAGWHRRRTELCLDMARTRGSRARTGVRRVAREALAEGWRVVVASGQPRSSMDLVMAFAFDPDMMADIVVVSGAEMPAEERMPGLFALAVTSAGADPSDCLVVENTRGGLLGAAAVNVNCVITPTPATFHADFSEARLVLTGLGDPGAPPEVVIGGRTLTAARPWYGLGDLEELLTAAPGIRRQRTTR</sequence>
<evidence type="ECO:0008006" key="3">
    <source>
        <dbReference type="Google" id="ProtNLM"/>
    </source>
</evidence>
<reference evidence="1 2" key="1">
    <citation type="submission" date="2019-06" db="EMBL/GenBank/DDBJ databases">
        <title>Micromonospora ordensis sp. nov., isolated from deep marine sediment.</title>
        <authorList>
            <person name="Veyisoglu A."/>
            <person name="Carro L."/>
            <person name="Klenk H.-P."/>
            <person name="Sahin N."/>
        </authorList>
    </citation>
    <scope>NUCLEOTIDE SEQUENCE [LARGE SCALE GENOMIC DNA]</scope>
    <source>
        <strain evidence="1 2">S2509</strain>
    </source>
</reference>
<dbReference type="RefSeq" id="WP_139587056.1">
    <property type="nucleotide sequence ID" value="NZ_VDFY01000230.1"/>
</dbReference>
<evidence type="ECO:0000313" key="2">
    <source>
        <dbReference type="Proteomes" id="UP000306145"/>
    </source>
</evidence>
<dbReference type="InterPro" id="IPR023214">
    <property type="entry name" value="HAD_sf"/>
</dbReference>
<gene>
    <name evidence="1" type="ORF">FHG89_26110</name>
</gene>
<dbReference type="Gene3D" id="3.40.50.1000">
    <property type="entry name" value="HAD superfamily/HAD-like"/>
    <property type="match status" value="1"/>
</dbReference>
<evidence type="ECO:0000313" key="1">
    <source>
        <dbReference type="EMBL" id="TNH23983.1"/>
    </source>
</evidence>
<dbReference type="AlphaFoldDB" id="A0A5C4QFB5"/>
<dbReference type="InterPro" id="IPR036412">
    <property type="entry name" value="HAD-like_sf"/>
</dbReference>
<dbReference type="OrthoDB" id="9812856at2"/>
<dbReference type="Pfam" id="PF00702">
    <property type="entry name" value="Hydrolase"/>
    <property type="match status" value="1"/>
</dbReference>
<dbReference type="PANTHER" id="PTHR42896">
    <property type="entry name" value="XYLULOSE-1,5-BISPHOSPHATE (XUBP) PHOSPHATASE"/>
    <property type="match status" value="1"/>
</dbReference>
<proteinExistence type="predicted"/>
<dbReference type="GO" id="GO:0016787">
    <property type="term" value="F:hydrolase activity"/>
    <property type="evidence" value="ECO:0007669"/>
    <property type="project" value="InterPro"/>
</dbReference>